<protein>
    <submittedName>
        <fullName evidence="6">AhpC/TSA family protein</fullName>
    </submittedName>
</protein>
<dbReference type="InterPro" id="IPR000866">
    <property type="entry name" value="AhpC/TSA"/>
</dbReference>
<comment type="caution">
    <text evidence="6">The sequence shown here is derived from an EMBL/GenBank/DDBJ whole genome shotgun (WGS) entry which is preliminary data.</text>
</comment>
<dbReference type="PANTHER" id="PTHR42852">
    <property type="entry name" value="THIOL:DISULFIDE INTERCHANGE PROTEIN DSBE"/>
    <property type="match status" value="1"/>
</dbReference>
<dbReference type="GO" id="GO:0030313">
    <property type="term" value="C:cell envelope"/>
    <property type="evidence" value="ECO:0007669"/>
    <property type="project" value="UniProtKB-SubCell"/>
</dbReference>
<dbReference type="EMBL" id="JACJJG010000059">
    <property type="protein sequence ID" value="MBM6674209.1"/>
    <property type="molecule type" value="Genomic_DNA"/>
</dbReference>
<keyword evidence="7" id="KW-1185">Reference proteome</keyword>
<dbReference type="PROSITE" id="PS51257">
    <property type="entry name" value="PROKAR_LIPOPROTEIN"/>
    <property type="match status" value="1"/>
</dbReference>
<dbReference type="PANTHER" id="PTHR42852:SF6">
    <property type="entry name" value="THIOL:DISULFIDE INTERCHANGE PROTEIN DSBE"/>
    <property type="match status" value="1"/>
</dbReference>
<evidence type="ECO:0000256" key="2">
    <source>
        <dbReference type="ARBA" id="ARBA00022748"/>
    </source>
</evidence>
<accession>A0A938WW71</accession>
<dbReference type="GO" id="GO:0016209">
    <property type="term" value="F:antioxidant activity"/>
    <property type="evidence" value="ECO:0007669"/>
    <property type="project" value="InterPro"/>
</dbReference>
<dbReference type="AlphaFoldDB" id="A0A938WW71"/>
<reference evidence="6" key="1">
    <citation type="submission" date="2020-08" db="EMBL/GenBank/DDBJ databases">
        <authorList>
            <person name="Cejkova D."/>
            <person name="Kubasova T."/>
            <person name="Jahodarova E."/>
            <person name="Rychlik I."/>
        </authorList>
    </citation>
    <scope>NUCLEOTIDE SEQUENCE</scope>
    <source>
        <strain evidence="6">An824</strain>
    </source>
</reference>
<dbReference type="SUPFAM" id="SSF52833">
    <property type="entry name" value="Thioredoxin-like"/>
    <property type="match status" value="1"/>
</dbReference>
<dbReference type="RefSeq" id="WP_205105379.1">
    <property type="nucleotide sequence ID" value="NZ_JACJJG010000059.1"/>
</dbReference>
<evidence type="ECO:0000256" key="3">
    <source>
        <dbReference type="ARBA" id="ARBA00023157"/>
    </source>
</evidence>
<evidence type="ECO:0000256" key="1">
    <source>
        <dbReference type="ARBA" id="ARBA00004196"/>
    </source>
</evidence>
<evidence type="ECO:0000313" key="7">
    <source>
        <dbReference type="Proteomes" id="UP000706891"/>
    </source>
</evidence>
<evidence type="ECO:0000259" key="5">
    <source>
        <dbReference type="PROSITE" id="PS51352"/>
    </source>
</evidence>
<reference evidence="6" key="2">
    <citation type="journal article" date="2021" name="Sci. Rep.">
        <title>The distribution of antibiotic resistance genes in chicken gut microbiota commensals.</title>
        <authorList>
            <person name="Juricova H."/>
            <person name="Matiasovicova J."/>
            <person name="Kubasova T."/>
            <person name="Cejkova D."/>
            <person name="Rychlik I."/>
        </authorList>
    </citation>
    <scope>NUCLEOTIDE SEQUENCE</scope>
    <source>
        <strain evidence="6">An824</strain>
    </source>
</reference>
<dbReference type="InterPro" id="IPR025380">
    <property type="entry name" value="DUF4369"/>
</dbReference>
<gene>
    <name evidence="6" type="ORF">H6A34_10015</name>
</gene>
<dbReference type="Pfam" id="PF14289">
    <property type="entry name" value="DUF4369"/>
    <property type="match status" value="1"/>
</dbReference>
<dbReference type="InterPro" id="IPR050553">
    <property type="entry name" value="Thioredoxin_ResA/DsbE_sf"/>
</dbReference>
<sequence length="333" mass="37216">MKRLIYILTLALVLVACGSRRGYFSLEGRLLNLNQGEFYVYSPDGVFDGVDTIKVEGGRFAYETPCKEEGTLVIVFPNYSEQPVFAEPGKSVTVKGSASHLKEIEIEGTDENKLMNAFRKQISQASPPEELKYAEQFIKNNPESAVSVYLLRKYFIIAENADLGKADNLIAIVYKAQPKNGNVARMLRYVKAAKQCAVGAGIPSFTAQDINGKAVSAASFRGKVAVVYTWANWNYESRNMRDRLRRLKEEYGDRLALIGINLDPSREACMRSLRNDSTSTITVCDQMMFDSPVLERFGFGGISENILFNAQGRVIERNLALEDIESKLKTLLN</sequence>
<name>A0A938WW71_9BACT</name>
<comment type="subcellular location">
    <subcellularLocation>
        <location evidence="1">Cell envelope</location>
    </subcellularLocation>
</comment>
<organism evidence="6 7">
    <name type="scientific">Marseilla massiliensis</name>
    <dbReference type="NCBI Taxonomy" id="1841864"/>
    <lineage>
        <taxon>Bacteria</taxon>
        <taxon>Pseudomonadati</taxon>
        <taxon>Bacteroidota</taxon>
        <taxon>Bacteroidia</taxon>
        <taxon>Bacteroidales</taxon>
        <taxon>Prevotellaceae</taxon>
        <taxon>Marseilla</taxon>
    </lineage>
</organism>
<dbReference type="GO" id="GO:0016491">
    <property type="term" value="F:oxidoreductase activity"/>
    <property type="evidence" value="ECO:0007669"/>
    <property type="project" value="InterPro"/>
</dbReference>
<keyword evidence="2" id="KW-0201">Cytochrome c-type biogenesis</keyword>
<dbReference type="CDD" id="cd02966">
    <property type="entry name" value="TlpA_like_family"/>
    <property type="match status" value="1"/>
</dbReference>
<dbReference type="PROSITE" id="PS51352">
    <property type="entry name" value="THIOREDOXIN_2"/>
    <property type="match status" value="1"/>
</dbReference>
<dbReference type="InterPro" id="IPR036249">
    <property type="entry name" value="Thioredoxin-like_sf"/>
</dbReference>
<dbReference type="GO" id="GO:0017004">
    <property type="term" value="P:cytochrome complex assembly"/>
    <property type="evidence" value="ECO:0007669"/>
    <property type="project" value="UniProtKB-KW"/>
</dbReference>
<evidence type="ECO:0000313" key="6">
    <source>
        <dbReference type="EMBL" id="MBM6674209.1"/>
    </source>
</evidence>
<dbReference type="Proteomes" id="UP000706891">
    <property type="component" value="Unassembled WGS sequence"/>
</dbReference>
<evidence type="ECO:0000256" key="4">
    <source>
        <dbReference type="ARBA" id="ARBA00023284"/>
    </source>
</evidence>
<dbReference type="Gene3D" id="3.40.30.10">
    <property type="entry name" value="Glutaredoxin"/>
    <property type="match status" value="1"/>
</dbReference>
<proteinExistence type="predicted"/>
<keyword evidence="4" id="KW-0676">Redox-active center</keyword>
<feature type="domain" description="Thioredoxin" evidence="5">
    <location>
        <begin position="196"/>
        <end position="333"/>
    </location>
</feature>
<dbReference type="InterPro" id="IPR013766">
    <property type="entry name" value="Thioredoxin_domain"/>
</dbReference>
<keyword evidence="3" id="KW-1015">Disulfide bond</keyword>
<dbReference type="Pfam" id="PF00578">
    <property type="entry name" value="AhpC-TSA"/>
    <property type="match status" value="1"/>
</dbReference>